<dbReference type="Proteomes" id="UP001499915">
    <property type="component" value="Unassembled WGS sequence"/>
</dbReference>
<name>A0ABP3TH14_9GAMM</name>
<dbReference type="Pfam" id="PF11906">
    <property type="entry name" value="DUF3426"/>
    <property type="match status" value="1"/>
</dbReference>
<protein>
    <recommendedName>
        <fullName evidence="3">Zinc finger/thioredoxin putative domain-containing protein</fullName>
    </recommendedName>
</protein>
<gene>
    <name evidence="4" type="ORF">GCM10009104_34490</name>
</gene>
<feature type="transmembrane region" description="Helical" evidence="2">
    <location>
        <begin position="158"/>
        <end position="177"/>
    </location>
</feature>
<feature type="region of interest" description="Disordered" evidence="1">
    <location>
        <begin position="45"/>
        <end position="150"/>
    </location>
</feature>
<dbReference type="NCBIfam" id="TIGR02098">
    <property type="entry name" value="MJ0042_CXXC"/>
    <property type="match status" value="1"/>
</dbReference>
<proteinExistence type="predicted"/>
<keyword evidence="2" id="KW-1133">Transmembrane helix</keyword>
<comment type="caution">
    <text evidence="4">The sequence shown here is derived from an EMBL/GenBank/DDBJ whole genome shotgun (WGS) entry which is preliminary data.</text>
</comment>
<evidence type="ECO:0000313" key="4">
    <source>
        <dbReference type="EMBL" id="GAA0702264.1"/>
    </source>
</evidence>
<evidence type="ECO:0000313" key="5">
    <source>
        <dbReference type="Proteomes" id="UP001499915"/>
    </source>
</evidence>
<dbReference type="RefSeq" id="WP_343808920.1">
    <property type="nucleotide sequence ID" value="NZ_BAAAET010000007.1"/>
</dbReference>
<evidence type="ECO:0000259" key="3">
    <source>
        <dbReference type="Pfam" id="PF13719"/>
    </source>
</evidence>
<dbReference type="Pfam" id="PF13719">
    <property type="entry name" value="Zn_ribbon_5"/>
    <property type="match status" value="1"/>
</dbReference>
<keyword evidence="5" id="KW-1185">Reference proteome</keyword>
<evidence type="ECO:0000256" key="2">
    <source>
        <dbReference type="SAM" id="Phobius"/>
    </source>
</evidence>
<keyword evidence="2" id="KW-0812">Transmembrane</keyword>
<organism evidence="4 5">
    <name type="scientific">Marinobacterium maritimum</name>
    <dbReference type="NCBI Taxonomy" id="500162"/>
    <lineage>
        <taxon>Bacteria</taxon>
        <taxon>Pseudomonadati</taxon>
        <taxon>Pseudomonadota</taxon>
        <taxon>Gammaproteobacteria</taxon>
        <taxon>Oceanospirillales</taxon>
        <taxon>Oceanospirillaceae</taxon>
        <taxon>Marinobacterium</taxon>
    </lineage>
</organism>
<sequence>MVITRCPDCHARFRVTDGQLKLARGQVRCGACLSVFDAKAHALRESEIPQPTTSAPSSEPANKSLPTPETHAPAAPLAATESTASPAPSAESQGEVAGTGALEPQVQAPNKADPERPAEDTTPLRATAATAAAPQPFRAEPIAFSSDDSDDNPVATTGWLLLSLVAVLGLVAQLLWFERARLADYTELGSVYALLCEQVDCSLTQNALPLIDNQGLHLQPHPKYSDALSATLLLENRAAFSQPWPGLQLRFTDLKGRLVAQRTFQPEEYLDTTSVDPLRMPSGQPVQIELELASPGRRGVSYELKLTPALLASAK</sequence>
<keyword evidence="2" id="KW-0472">Membrane</keyword>
<dbReference type="InterPro" id="IPR011723">
    <property type="entry name" value="Znf/thioredoxin_put"/>
</dbReference>
<feature type="domain" description="Zinc finger/thioredoxin putative" evidence="3">
    <location>
        <begin position="3"/>
        <end position="38"/>
    </location>
</feature>
<reference evidence="5" key="1">
    <citation type="journal article" date="2019" name="Int. J. Syst. Evol. Microbiol.">
        <title>The Global Catalogue of Microorganisms (GCM) 10K type strain sequencing project: providing services to taxonomists for standard genome sequencing and annotation.</title>
        <authorList>
            <consortium name="The Broad Institute Genomics Platform"/>
            <consortium name="The Broad Institute Genome Sequencing Center for Infectious Disease"/>
            <person name="Wu L."/>
            <person name="Ma J."/>
        </authorList>
    </citation>
    <scope>NUCLEOTIDE SEQUENCE [LARGE SCALE GENOMIC DNA]</scope>
    <source>
        <strain evidence="5">JCM 15134</strain>
    </source>
</reference>
<dbReference type="EMBL" id="BAAAET010000007">
    <property type="protein sequence ID" value="GAA0702264.1"/>
    <property type="molecule type" value="Genomic_DNA"/>
</dbReference>
<feature type="compositionally biased region" description="Low complexity" evidence="1">
    <location>
        <begin position="66"/>
        <end position="92"/>
    </location>
</feature>
<dbReference type="InterPro" id="IPR021834">
    <property type="entry name" value="DUF3426"/>
</dbReference>
<feature type="compositionally biased region" description="Polar residues" evidence="1">
    <location>
        <begin position="49"/>
        <end position="65"/>
    </location>
</feature>
<accession>A0ABP3TH14</accession>
<evidence type="ECO:0000256" key="1">
    <source>
        <dbReference type="SAM" id="MobiDB-lite"/>
    </source>
</evidence>